<evidence type="ECO:0000256" key="1">
    <source>
        <dbReference type="SAM" id="MobiDB-lite"/>
    </source>
</evidence>
<feature type="compositionally biased region" description="Polar residues" evidence="1">
    <location>
        <begin position="27"/>
        <end position="39"/>
    </location>
</feature>
<feature type="region of interest" description="Disordered" evidence="1">
    <location>
        <begin position="101"/>
        <end position="173"/>
    </location>
</feature>
<feature type="compositionally biased region" description="Basic and acidic residues" evidence="1">
    <location>
        <begin position="58"/>
        <end position="79"/>
    </location>
</feature>
<dbReference type="EMBL" id="KK119125">
    <property type="protein sequence ID" value="KFM74830.1"/>
    <property type="molecule type" value="Genomic_DNA"/>
</dbReference>
<dbReference type="OrthoDB" id="5831756at2759"/>
<protein>
    <submittedName>
        <fullName evidence="2">Uncharacterized protein</fullName>
    </submittedName>
</protein>
<name>A0A087UBU1_STEMI</name>
<feature type="non-terminal residue" evidence="2">
    <location>
        <position position="376"/>
    </location>
</feature>
<evidence type="ECO:0000313" key="3">
    <source>
        <dbReference type="Proteomes" id="UP000054359"/>
    </source>
</evidence>
<evidence type="ECO:0000313" key="2">
    <source>
        <dbReference type="EMBL" id="KFM74830.1"/>
    </source>
</evidence>
<feature type="compositionally biased region" description="Basic and acidic residues" evidence="1">
    <location>
        <begin position="299"/>
        <end position="311"/>
    </location>
</feature>
<feature type="compositionally biased region" description="Polar residues" evidence="1">
    <location>
        <begin position="128"/>
        <end position="143"/>
    </location>
</feature>
<organism evidence="2 3">
    <name type="scientific">Stegodyphus mimosarum</name>
    <name type="common">African social velvet spider</name>
    <dbReference type="NCBI Taxonomy" id="407821"/>
    <lineage>
        <taxon>Eukaryota</taxon>
        <taxon>Metazoa</taxon>
        <taxon>Ecdysozoa</taxon>
        <taxon>Arthropoda</taxon>
        <taxon>Chelicerata</taxon>
        <taxon>Arachnida</taxon>
        <taxon>Araneae</taxon>
        <taxon>Araneomorphae</taxon>
        <taxon>Entelegynae</taxon>
        <taxon>Eresoidea</taxon>
        <taxon>Eresidae</taxon>
        <taxon>Stegodyphus</taxon>
    </lineage>
</organism>
<feature type="region of interest" description="Disordered" evidence="1">
    <location>
        <begin position="328"/>
        <end position="376"/>
    </location>
</feature>
<dbReference type="Proteomes" id="UP000054359">
    <property type="component" value="Unassembled WGS sequence"/>
</dbReference>
<proteinExistence type="predicted"/>
<feature type="compositionally biased region" description="Basic and acidic residues" evidence="1">
    <location>
        <begin position="149"/>
        <end position="158"/>
    </location>
</feature>
<feature type="region of interest" description="Disordered" evidence="1">
    <location>
        <begin position="281"/>
        <end position="315"/>
    </location>
</feature>
<reference evidence="2 3" key="1">
    <citation type="submission" date="2013-11" db="EMBL/GenBank/DDBJ databases">
        <title>Genome sequencing of Stegodyphus mimosarum.</title>
        <authorList>
            <person name="Bechsgaard J."/>
        </authorList>
    </citation>
    <scope>NUCLEOTIDE SEQUENCE [LARGE SCALE GENOMIC DNA]</scope>
</reference>
<feature type="compositionally biased region" description="Basic and acidic residues" evidence="1">
    <location>
        <begin position="42"/>
        <end position="51"/>
    </location>
</feature>
<dbReference type="AlphaFoldDB" id="A0A087UBU1"/>
<accession>A0A087UBU1</accession>
<sequence length="376" mass="43546">MPEWNGKPEPPPIKTSGKYISEEPRTDWSQVNGTIPVRSNRSKPEPEDWHNDSTGSEWNKRSFETDYKESPRGGEWNKDIPIIKETPAHARNSWVDDVPPVIERLPPEHGKAKDRWNGHPANADVDRWNSQPVETPVQPNDRWNGSKLEPVKISERRNSHVLPPIKNGTQWNDHAAEVKMNDRYNMTEPLNNEDRWIGHTPVEPIKNAEHWKSHAVESIKNGWSEETVVEEWSEEPMTNHQIDSVISKWQDDNERNEWLPAEESFDKEDIPQPEFPEIREEELPEDDLGPENDLVYKSPHRDSVVTHRESEYENSLTVTNKETDIVRDRRPSVMSNKGVLPSLDLSEMNSEMIMPRNDVPELTIDDGDPTISRAKR</sequence>
<feature type="region of interest" description="Disordered" evidence="1">
    <location>
        <begin position="1"/>
        <end position="79"/>
    </location>
</feature>
<feature type="compositionally biased region" description="Basic and acidic residues" evidence="1">
    <location>
        <begin position="105"/>
        <end position="117"/>
    </location>
</feature>
<keyword evidence="3" id="KW-1185">Reference proteome</keyword>
<gene>
    <name evidence="2" type="ORF">X975_00569</name>
</gene>
<feature type="compositionally biased region" description="Acidic residues" evidence="1">
    <location>
        <begin position="281"/>
        <end position="290"/>
    </location>
</feature>